<gene>
    <name evidence="1" type="ORF">L323_14395</name>
</gene>
<sequence length="335" mass="37931">MGKNNMKLATITLVITMITCGFGSLITFADSQKFDGKYVAGDFHTHTYLTDGNKTQIEVVQKAFKNYGLDWMANSEHGGTSSRDPLGNSFTIPNNTTVTSLWRWITLKDYSFPIIQKLQKQYTDKVLLQGLEWNVPTHEHASVSILGNSVNPISDFEYMFDENDKDTSRAVENIKKVNKTHADAVAGAKWLQTNYKNSSYFILNHPSRKLKYSIKDIRDFNNAAPDVCFGMEGFPGHQKEVERGGYTSTDSKAETYGGADYMTAKVGGLWDALLGEGRRFWIFVNSDFHDSSDTADFWPGEYAKSYTYVRENTAQGIVYEKMYNYKKKVAFAAFF</sequence>
<evidence type="ECO:0008006" key="3">
    <source>
        <dbReference type="Google" id="ProtNLM"/>
    </source>
</evidence>
<dbReference type="RefSeq" id="WP_020816335.1">
    <property type="nucleotide sequence ID" value="NZ_ATAY01000070.1"/>
</dbReference>
<evidence type="ECO:0000313" key="2">
    <source>
        <dbReference type="Proteomes" id="UP000016860"/>
    </source>
</evidence>
<organism evidence="1 2">
    <name type="scientific">Ruminiclostridium papyrosolvens C7</name>
    <dbReference type="NCBI Taxonomy" id="1330534"/>
    <lineage>
        <taxon>Bacteria</taxon>
        <taxon>Bacillati</taxon>
        <taxon>Bacillota</taxon>
        <taxon>Clostridia</taxon>
        <taxon>Eubacteriales</taxon>
        <taxon>Oscillospiraceae</taxon>
        <taxon>Ruminiclostridium</taxon>
    </lineage>
</organism>
<comment type="caution">
    <text evidence="1">The sequence shown here is derived from an EMBL/GenBank/DDBJ whole genome shotgun (WGS) entry which is preliminary data.</text>
</comment>
<protein>
    <recommendedName>
        <fullName evidence="3">Polymerase/histidinol phosphatase N-terminal domain-containing protein</fullName>
    </recommendedName>
</protein>
<reference evidence="1 2" key="1">
    <citation type="journal article" date="2013" name="Genome Announc.">
        <title>Draft Genome Sequence of the Cellulolytic Bacterium Clostridium papyrosolvens C7 (ATCC 700395).</title>
        <authorList>
            <person name="Zepeda V."/>
            <person name="Dassa B."/>
            <person name="Borovok I."/>
            <person name="Lamed R."/>
            <person name="Bayer E.A."/>
            <person name="Cate J.H."/>
        </authorList>
    </citation>
    <scope>NUCLEOTIDE SEQUENCE [LARGE SCALE GENOMIC DNA]</scope>
    <source>
        <strain evidence="1 2">C7</strain>
    </source>
</reference>
<dbReference type="EMBL" id="ATAY01000070">
    <property type="protein sequence ID" value="EPR10213.1"/>
    <property type="molecule type" value="Genomic_DNA"/>
</dbReference>
<dbReference type="STRING" id="1330534.L323_14395"/>
<dbReference type="AlphaFoldDB" id="U4QZB5"/>
<dbReference type="SUPFAM" id="SSF89550">
    <property type="entry name" value="PHP domain-like"/>
    <property type="match status" value="1"/>
</dbReference>
<name>U4QZB5_9FIRM</name>
<dbReference type="PATRIC" id="fig|1330534.3.peg.2855"/>
<accession>U4QZB5</accession>
<proteinExistence type="predicted"/>
<evidence type="ECO:0000313" key="1">
    <source>
        <dbReference type="EMBL" id="EPR10213.1"/>
    </source>
</evidence>
<dbReference type="Proteomes" id="UP000016860">
    <property type="component" value="Unassembled WGS sequence"/>
</dbReference>
<dbReference type="InterPro" id="IPR016195">
    <property type="entry name" value="Pol/histidinol_Pase-like"/>
</dbReference>
<dbReference type="Gene3D" id="3.20.20.140">
    <property type="entry name" value="Metal-dependent hydrolases"/>
    <property type="match status" value="1"/>
</dbReference>